<evidence type="ECO:0000313" key="3">
    <source>
        <dbReference type="RefSeq" id="XP_026191057.1"/>
    </source>
</evidence>
<evidence type="ECO:0000313" key="2">
    <source>
        <dbReference type="Proteomes" id="UP000515125"/>
    </source>
</evidence>
<keyword evidence="2" id="KW-1185">Reference proteome</keyword>
<dbReference type="GeneID" id="34624013"/>
<dbReference type="RefSeq" id="XP_026191057.1">
    <property type="nucleotide sequence ID" value="XM_026335272.1"/>
</dbReference>
<proteinExistence type="predicted"/>
<protein>
    <submittedName>
        <fullName evidence="3">Uncharacterized protein LOC34624013</fullName>
    </submittedName>
</protein>
<organism evidence="2 3">
    <name type="scientific">Cyclospora cayetanensis</name>
    <dbReference type="NCBI Taxonomy" id="88456"/>
    <lineage>
        <taxon>Eukaryota</taxon>
        <taxon>Sar</taxon>
        <taxon>Alveolata</taxon>
        <taxon>Apicomplexa</taxon>
        <taxon>Conoidasida</taxon>
        <taxon>Coccidia</taxon>
        <taxon>Eucoccidiorida</taxon>
        <taxon>Eimeriorina</taxon>
        <taxon>Eimeriidae</taxon>
        <taxon>Cyclospora</taxon>
    </lineage>
</organism>
<gene>
    <name evidence="3" type="primary">LOC34624013</name>
</gene>
<dbReference type="AlphaFoldDB" id="A0A6P6RU95"/>
<name>A0A6P6RU95_9EIME</name>
<sequence>MERSRRESDLVALARYRRQFRLEAGEMDELKLRNRSQKKEELRLVAEPNLLKRKISEIDPENQKVARNAAQLLEEAASRWQHGNEQQQREKNELKAACAAFKQLLSETQKRLQEAELSLYAMKQEQEHLQIMNQRKTPSAEIMQEVIGNQEWISRECALLKSALDGISHAWHLGPYALELSLLKLEAQLEWYKGESEAAKGELTSVQTLIGEANTGSNKLEVSLVGHVFSLAAVSTSATRPLGIA</sequence>
<accession>A0A6P6RU95</accession>
<evidence type="ECO:0000256" key="1">
    <source>
        <dbReference type="SAM" id="Coils"/>
    </source>
</evidence>
<reference evidence="3" key="1">
    <citation type="submission" date="2025-08" db="UniProtKB">
        <authorList>
            <consortium name="RefSeq"/>
        </authorList>
    </citation>
    <scope>IDENTIFICATION</scope>
</reference>
<keyword evidence="1" id="KW-0175">Coiled coil</keyword>
<feature type="coiled-coil region" evidence="1">
    <location>
        <begin position="84"/>
        <end position="125"/>
    </location>
</feature>
<dbReference type="Proteomes" id="UP000515125">
    <property type="component" value="Unplaced"/>
</dbReference>